<dbReference type="AlphaFoldDB" id="A0A934WTN1"/>
<evidence type="ECO:0000259" key="1">
    <source>
        <dbReference type="PROSITE" id="PS50075"/>
    </source>
</evidence>
<name>A0A934WTN1_9FIRM</name>
<proteinExistence type="predicted"/>
<gene>
    <name evidence="2" type="ORF">JKK62_14070</name>
</gene>
<comment type="caution">
    <text evidence="2">The sequence shown here is derived from an EMBL/GenBank/DDBJ whole genome shotgun (WGS) entry which is preliminary data.</text>
</comment>
<dbReference type="Pfam" id="PF00550">
    <property type="entry name" value="PP-binding"/>
    <property type="match status" value="1"/>
</dbReference>
<keyword evidence="3" id="KW-1185">Reference proteome</keyword>
<dbReference type="PROSITE" id="PS50075">
    <property type="entry name" value="CARRIER"/>
    <property type="match status" value="1"/>
</dbReference>
<reference evidence="2" key="1">
    <citation type="submission" date="2021-01" db="EMBL/GenBank/DDBJ databases">
        <title>Genome public.</title>
        <authorList>
            <person name="Liu C."/>
            <person name="Sun Q."/>
        </authorList>
    </citation>
    <scope>NUCLEOTIDE SEQUENCE</scope>
    <source>
        <strain evidence="2">M6</strain>
    </source>
</reference>
<sequence>MLSRAEIFEKLKEILLFADNKNRAVIEKCDESTKLVTDLGFNSVSVLYMVIAIEESFGIVFDNVSMNDFETIGDVVSYIEARLK</sequence>
<protein>
    <recommendedName>
        <fullName evidence="1">Carrier domain-containing protein</fullName>
    </recommendedName>
</protein>
<dbReference type="EMBL" id="JAEQMG010000149">
    <property type="protein sequence ID" value="MBK6089753.1"/>
    <property type="molecule type" value="Genomic_DNA"/>
</dbReference>
<accession>A0A934WTN1</accession>
<dbReference type="InterPro" id="IPR036736">
    <property type="entry name" value="ACP-like_sf"/>
</dbReference>
<organism evidence="2 3">
    <name type="scientific">Ruminococcus difficilis</name>
    <dbReference type="NCBI Taxonomy" id="2763069"/>
    <lineage>
        <taxon>Bacteria</taxon>
        <taxon>Bacillati</taxon>
        <taxon>Bacillota</taxon>
        <taxon>Clostridia</taxon>
        <taxon>Eubacteriales</taxon>
        <taxon>Oscillospiraceae</taxon>
        <taxon>Ruminococcus</taxon>
    </lineage>
</organism>
<feature type="domain" description="Carrier" evidence="1">
    <location>
        <begin position="5"/>
        <end position="83"/>
    </location>
</feature>
<evidence type="ECO:0000313" key="3">
    <source>
        <dbReference type="Proteomes" id="UP000633365"/>
    </source>
</evidence>
<dbReference type="Proteomes" id="UP000633365">
    <property type="component" value="Unassembled WGS sequence"/>
</dbReference>
<evidence type="ECO:0000313" key="2">
    <source>
        <dbReference type="EMBL" id="MBK6089753.1"/>
    </source>
</evidence>
<dbReference type="InterPro" id="IPR009081">
    <property type="entry name" value="PP-bd_ACP"/>
</dbReference>
<dbReference type="SUPFAM" id="SSF47336">
    <property type="entry name" value="ACP-like"/>
    <property type="match status" value="1"/>
</dbReference>
<dbReference type="Gene3D" id="1.10.1200.10">
    <property type="entry name" value="ACP-like"/>
    <property type="match status" value="1"/>
</dbReference>
<dbReference type="RefSeq" id="WP_201428460.1">
    <property type="nucleotide sequence ID" value="NZ_JAEQMG010000149.1"/>
</dbReference>